<evidence type="ECO:0000313" key="1">
    <source>
        <dbReference type="EMBL" id="GAF87399.1"/>
    </source>
</evidence>
<proteinExistence type="predicted"/>
<dbReference type="EMBL" id="BARS01019104">
    <property type="protein sequence ID" value="GAF87399.1"/>
    <property type="molecule type" value="Genomic_DNA"/>
</dbReference>
<protein>
    <submittedName>
        <fullName evidence="1">Uncharacterized protein</fullName>
    </submittedName>
</protein>
<reference evidence="1" key="1">
    <citation type="journal article" date="2014" name="Front. Microbiol.">
        <title>High frequency of phylogenetically diverse reductive dehalogenase-homologous genes in deep subseafloor sedimentary metagenomes.</title>
        <authorList>
            <person name="Kawai M."/>
            <person name="Futagami T."/>
            <person name="Toyoda A."/>
            <person name="Takaki Y."/>
            <person name="Nishi S."/>
            <person name="Hori S."/>
            <person name="Arai W."/>
            <person name="Tsubouchi T."/>
            <person name="Morono Y."/>
            <person name="Uchiyama I."/>
            <person name="Ito T."/>
            <person name="Fujiyama A."/>
            <person name="Inagaki F."/>
            <person name="Takami H."/>
        </authorList>
    </citation>
    <scope>NUCLEOTIDE SEQUENCE</scope>
    <source>
        <strain evidence="1">Expedition CK06-06</strain>
    </source>
</reference>
<dbReference type="AlphaFoldDB" id="X0T2C4"/>
<comment type="caution">
    <text evidence="1">The sequence shown here is derived from an EMBL/GenBank/DDBJ whole genome shotgun (WGS) entry which is preliminary data.</text>
</comment>
<organism evidence="1">
    <name type="scientific">marine sediment metagenome</name>
    <dbReference type="NCBI Taxonomy" id="412755"/>
    <lineage>
        <taxon>unclassified sequences</taxon>
        <taxon>metagenomes</taxon>
        <taxon>ecological metagenomes</taxon>
    </lineage>
</organism>
<name>X0T2C4_9ZZZZ</name>
<accession>X0T2C4</accession>
<feature type="non-terminal residue" evidence="1">
    <location>
        <position position="67"/>
    </location>
</feature>
<sequence length="67" mass="7559">MTEKIADLQASANVTKIGPKSELLQQEKKRVISSRKMIEPLQLKGNEHVKDFMKNVFGGSGYNARRL</sequence>
<gene>
    <name evidence="1" type="ORF">S01H1_30995</name>
</gene>